<accession>A0A5P1EDD0</accession>
<name>A0A5P1EDD0_ASPOF</name>
<gene>
    <name evidence="3" type="ORF">A4U43_C07F8260</name>
</gene>
<dbReference type="EMBL" id="CM007387">
    <property type="protein sequence ID" value="ONK62799.1"/>
    <property type="molecule type" value="Genomic_DNA"/>
</dbReference>
<organism evidence="3 4">
    <name type="scientific">Asparagus officinalis</name>
    <name type="common">Garden asparagus</name>
    <dbReference type="NCBI Taxonomy" id="4686"/>
    <lineage>
        <taxon>Eukaryota</taxon>
        <taxon>Viridiplantae</taxon>
        <taxon>Streptophyta</taxon>
        <taxon>Embryophyta</taxon>
        <taxon>Tracheophyta</taxon>
        <taxon>Spermatophyta</taxon>
        <taxon>Magnoliopsida</taxon>
        <taxon>Liliopsida</taxon>
        <taxon>Asparagales</taxon>
        <taxon>Asparagaceae</taxon>
        <taxon>Asparagoideae</taxon>
        <taxon>Asparagus</taxon>
    </lineage>
</organism>
<dbReference type="AlphaFoldDB" id="A0A5P1EDD0"/>
<feature type="signal peptide" evidence="2">
    <location>
        <begin position="1"/>
        <end position="26"/>
    </location>
</feature>
<evidence type="ECO:0000256" key="2">
    <source>
        <dbReference type="SAM" id="SignalP"/>
    </source>
</evidence>
<evidence type="ECO:0000313" key="4">
    <source>
        <dbReference type="Proteomes" id="UP000243459"/>
    </source>
</evidence>
<dbReference type="Proteomes" id="UP000243459">
    <property type="component" value="Chromosome 7"/>
</dbReference>
<dbReference type="OMA" id="NRHDPPR"/>
<evidence type="ECO:0000313" key="3">
    <source>
        <dbReference type="EMBL" id="ONK62799.1"/>
    </source>
</evidence>
<feature type="compositionally biased region" description="Basic and acidic residues" evidence="1">
    <location>
        <begin position="79"/>
        <end position="89"/>
    </location>
</feature>
<keyword evidence="2" id="KW-0732">Signal</keyword>
<protein>
    <submittedName>
        <fullName evidence="3">Uncharacterized protein</fullName>
    </submittedName>
</protein>
<reference evidence="4" key="1">
    <citation type="journal article" date="2017" name="Nat. Commun.">
        <title>The asparagus genome sheds light on the origin and evolution of a young Y chromosome.</title>
        <authorList>
            <person name="Harkess A."/>
            <person name="Zhou J."/>
            <person name="Xu C."/>
            <person name="Bowers J.E."/>
            <person name="Van der Hulst R."/>
            <person name="Ayyampalayam S."/>
            <person name="Mercati F."/>
            <person name="Riccardi P."/>
            <person name="McKain M.R."/>
            <person name="Kakrana A."/>
            <person name="Tang H."/>
            <person name="Ray J."/>
            <person name="Groenendijk J."/>
            <person name="Arikit S."/>
            <person name="Mathioni S.M."/>
            <person name="Nakano M."/>
            <person name="Shan H."/>
            <person name="Telgmann-Rauber A."/>
            <person name="Kanno A."/>
            <person name="Yue Z."/>
            <person name="Chen H."/>
            <person name="Li W."/>
            <person name="Chen Y."/>
            <person name="Xu X."/>
            <person name="Zhang Y."/>
            <person name="Luo S."/>
            <person name="Chen H."/>
            <person name="Gao J."/>
            <person name="Mao Z."/>
            <person name="Pires J.C."/>
            <person name="Luo M."/>
            <person name="Kudrna D."/>
            <person name="Wing R.A."/>
            <person name="Meyers B.C."/>
            <person name="Yi K."/>
            <person name="Kong H."/>
            <person name="Lavrijsen P."/>
            <person name="Sunseri F."/>
            <person name="Falavigna A."/>
            <person name="Ye Y."/>
            <person name="Leebens-Mack J.H."/>
            <person name="Chen G."/>
        </authorList>
    </citation>
    <scope>NUCLEOTIDE SEQUENCE [LARGE SCALE GENOMIC DNA]</scope>
    <source>
        <strain evidence="4">cv. DH0086</strain>
    </source>
</reference>
<dbReference type="Gramene" id="ONK62799">
    <property type="protein sequence ID" value="ONK62799"/>
    <property type="gene ID" value="A4U43_C07F8260"/>
</dbReference>
<feature type="chain" id="PRO_5024270529" evidence="2">
    <location>
        <begin position="27"/>
        <end position="89"/>
    </location>
</feature>
<proteinExistence type="predicted"/>
<dbReference type="PANTHER" id="PTHR33474">
    <property type="entry name" value="TRANSMEMBRANE PROTEIN"/>
    <property type="match status" value="1"/>
</dbReference>
<sequence length="89" mass="9590">MMGKKKALFRLFALLLCCSYLVSLNAAPLSRKSISGYNQQGASAQEAMTTDQMATEEEAFGEGRMSLEVDDYPGSGANNRHDPKSPGKA</sequence>
<evidence type="ECO:0000256" key="1">
    <source>
        <dbReference type="SAM" id="MobiDB-lite"/>
    </source>
</evidence>
<keyword evidence="4" id="KW-1185">Reference proteome</keyword>
<dbReference type="PANTHER" id="PTHR33474:SF28">
    <property type="entry name" value="OS01G0815400 PROTEIN"/>
    <property type="match status" value="1"/>
</dbReference>
<feature type="region of interest" description="Disordered" evidence="1">
    <location>
        <begin position="45"/>
        <end position="89"/>
    </location>
</feature>